<sequence length="119" mass="14393">MRSYHRKTLIRKEGWPQIDDWYWCPLIVVDERIEKEVNRLKNMHKRHMIRFSFGVWQRQQYDLVARLAHACDDGRIRAPSWVEYFTMKNGGISIYGKCRYCDKKLSDGIKGIIIMEREL</sequence>
<gene>
    <name evidence="1" type="ORF">LCGC14_2205640</name>
</gene>
<accession>A0A0F9DFL9</accession>
<evidence type="ECO:0000313" key="1">
    <source>
        <dbReference type="EMBL" id="KKL60409.1"/>
    </source>
</evidence>
<reference evidence="1" key="1">
    <citation type="journal article" date="2015" name="Nature">
        <title>Complex archaea that bridge the gap between prokaryotes and eukaryotes.</title>
        <authorList>
            <person name="Spang A."/>
            <person name="Saw J.H."/>
            <person name="Jorgensen S.L."/>
            <person name="Zaremba-Niedzwiedzka K."/>
            <person name="Martijn J."/>
            <person name="Lind A.E."/>
            <person name="van Eijk R."/>
            <person name="Schleper C."/>
            <person name="Guy L."/>
            <person name="Ettema T.J."/>
        </authorList>
    </citation>
    <scope>NUCLEOTIDE SEQUENCE</scope>
</reference>
<dbReference type="AlphaFoldDB" id="A0A0F9DFL9"/>
<protein>
    <submittedName>
        <fullName evidence="1">Uncharacterized protein</fullName>
    </submittedName>
</protein>
<dbReference type="EMBL" id="LAZR01029156">
    <property type="protein sequence ID" value="KKL60409.1"/>
    <property type="molecule type" value="Genomic_DNA"/>
</dbReference>
<comment type="caution">
    <text evidence="1">The sequence shown here is derived from an EMBL/GenBank/DDBJ whole genome shotgun (WGS) entry which is preliminary data.</text>
</comment>
<proteinExistence type="predicted"/>
<organism evidence="1">
    <name type="scientific">marine sediment metagenome</name>
    <dbReference type="NCBI Taxonomy" id="412755"/>
    <lineage>
        <taxon>unclassified sequences</taxon>
        <taxon>metagenomes</taxon>
        <taxon>ecological metagenomes</taxon>
    </lineage>
</organism>
<name>A0A0F9DFL9_9ZZZZ</name>